<dbReference type="InterPro" id="IPR014196">
    <property type="entry name" value="SpoIIM"/>
</dbReference>
<keyword evidence="1" id="KW-1133">Transmembrane helix</keyword>
<dbReference type="Pfam" id="PF01944">
    <property type="entry name" value="SpoIIM"/>
    <property type="match status" value="1"/>
</dbReference>
<dbReference type="eggNOG" id="COG1300">
    <property type="taxonomic scope" value="Bacteria"/>
</dbReference>
<proteinExistence type="predicted"/>
<feature type="transmembrane region" description="Helical" evidence="1">
    <location>
        <begin position="106"/>
        <end position="130"/>
    </location>
</feature>
<keyword evidence="3" id="KW-1185">Reference proteome</keyword>
<feature type="transmembrane region" description="Helical" evidence="1">
    <location>
        <begin position="170"/>
        <end position="191"/>
    </location>
</feature>
<sequence>MRSNGWKQRTADSLMLYVFVGVLFAVGVVFGALAVHALTLEQQQNLSGDLDRFVKTMEAGMFPDVTDAFWSRTVFYGKWIALIGVLGMTVVGLPFVLALDFLKGALVGFAIGTVVSEHGWKGILFALASVVPPNMIVVPAIMIASVAALTFSLHVIRYRLMQSKGKLRPAFTSLCLMLVLMLLAVSAASLVEAYVSPALMRWAAPLLME</sequence>
<dbReference type="OrthoDB" id="2065033at2"/>
<dbReference type="AlphaFoldDB" id="E0ICG5"/>
<dbReference type="Proteomes" id="UP000005387">
    <property type="component" value="Unassembled WGS sequence"/>
</dbReference>
<feature type="transmembrane region" description="Helical" evidence="1">
    <location>
        <begin position="14"/>
        <end position="38"/>
    </location>
</feature>
<dbReference type="RefSeq" id="WP_006039342.1">
    <property type="nucleotide sequence ID" value="NZ_AEDD01000009.1"/>
</dbReference>
<reference evidence="2 3" key="1">
    <citation type="submission" date="2010-07" db="EMBL/GenBank/DDBJ databases">
        <title>The draft genome of Paenibacillus curdlanolyticus YK9.</title>
        <authorList>
            <consortium name="US DOE Joint Genome Institute (JGI-PGF)"/>
            <person name="Lucas S."/>
            <person name="Copeland A."/>
            <person name="Lapidus A."/>
            <person name="Cheng J.-F."/>
            <person name="Bruce D."/>
            <person name="Goodwin L."/>
            <person name="Pitluck S."/>
            <person name="Land M.L."/>
            <person name="Hauser L."/>
            <person name="Chang Y.-J."/>
            <person name="Jeffries C."/>
            <person name="Anderson I.J."/>
            <person name="Johnson E."/>
            <person name="Loganathan U."/>
            <person name="Mulhopadhyay B."/>
            <person name="Kyrpides N."/>
            <person name="Woyke T.J."/>
        </authorList>
    </citation>
    <scope>NUCLEOTIDE SEQUENCE [LARGE SCALE GENOMIC DNA]</scope>
    <source>
        <strain evidence="2 3">YK9</strain>
    </source>
</reference>
<keyword evidence="1" id="KW-0812">Transmembrane</keyword>
<protein>
    <submittedName>
        <fullName evidence="2">Stage II sporulation protein M</fullName>
    </submittedName>
</protein>
<name>E0ICG5_9BACL</name>
<feature type="transmembrane region" description="Helical" evidence="1">
    <location>
        <begin position="136"/>
        <end position="158"/>
    </location>
</feature>
<dbReference type="InterPro" id="IPR002798">
    <property type="entry name" value="SpoIIM-like"/>
</dbReference>
<evidence type="ECO:0000313" key="3">
    <source>
        <dbReference type="Proteomes" id="UP000005387"/>
    </source>
</evidence>
<dbReference type="EMBL" id="AEDD01000009">
    <property type="protein sequence ID" value="EFM09851.1"/>
    <property type="molecule type" value="Genomic_DNA"/>
</dbReference>
<accession>E0ICG5</accession>
<dbReference type="NCBIfam" id="TIGR02831">
    <property type="entry name" value="spo_II_M"/>
    <property type="match status" value="1"/>
</dbReference>
<evidence type="ECO:0000256" key="1">
    <source>
        <dbReference type="SAM" id="Phobius"/>
    </source>
</evidence>
<dbReference type="PIRSF" id="PIRSF038973">
    <property type="entry name" value="SpoIIM"/>
    <property type="match status" value="1"/>
</dbReference>
<feature type="transmembrane region" description="Helical" evidence="1">
    <location>
        <begin position="79"/>
        <end position="99"/>
    </location>
</feature>
<keyword evidence="1" id="KW-0472">Membrane</keyword>
<organism evidence="2 3">
    <name type="scientific">Paenibacillus curdlanolyticus YK9</name>
    <dbReference type="NCBI Taxonomy" id="717606"/>
    <lineage>
        <taxon>Bacteria</taxon>
        <taxon>Bacillati</taxon>
        <taxon>Bacillota</taxon>
        <taxon>Bacilli</taxon>
        <taxon>Bacillales</taxon>
        <taxon>Paenibacillaceae</taxon>
        <taxon>Paenibacillus</taxon>
    </lineage>
</organism>
<dbReference type="STRING" id="717606.PaecuDRAFT_3354"/>
<gene>
    <name evidence="2" type="ORF">PaecuDRAFT_3354</name>
</gene>
<evidence type="ECO:0000313" key="2">
    <source>
        <dbReference type="EMBL" id="EFM09851.1"/>
    </source>
</evidence>